<dbReference type="InterPro" id="IPR025558">
    <property type="entry name" value="DUF4283"/>
</dbReference>
<dbReference type="Pfam" id="PF14111">
    <property type="entry name" value="DUF4283"/>
    <property type="match status" value="1"/>
</dbReference>
<evidence type="ECO:0000259" key="1">
    <source>
        <dbReference type="Pfam" id="PF14111"/>
    </source>
</evidence>
<dbReference type="InterPro" id="IPR040256">
    <property type="entry name" value="At4g02000-like"/>
</dbReference>
<keyword evidence="3" id="KW-1185">Reference proteome</keyword>
<evidence type="ECO:0000313" key="3">
    <source>
        <dbReference type="Proteomes" id="UP001358586"/>
    </source>
</evidence>
<dbReference type="PANTHER" id="PTHR31286">
    <property type="entry name" value="GLYCINE-RICH CELL WALL STRUCTURAL PROTEIN 1.8-LIKE"/>
    <property type="match status" value="1"/>
</dbReference>
<proteinExistence type="predicted"/>
<feature type="domain" description="DUF4283" evidence="1">
    <location>
        <begin position="33"/>
        <end position="109"/>
    </location>
</feature>
<sequence>MEGDATNEVIDGISSITFSDRVHQYIGQRIYQIVILKLLGRRISYLTMSSKLQAIWKTKRPIQILDLENDYFSVKFHENEDYLAALSGGLWTILGQYLMVRPWTPTFMTDQSLPKNLMVWICLPGLLEEMYSKSLLKLIYRECDMISGEN</sequence>
<dbReference type="PANTHER" id="PTHR31286:SF99">
    <property type="entry name" value="DUF4283 DOMAIN-CONTAINING PROTEIN"/>
    <property type="match status" value="1"/>
</dbReference>
<protein>
    <recommendedName>
        <fullName evidence="1">DUF4283 domain-containing protein</fullName>
    </recommendedName>
</protein>
<name>A0ABR0NWY7_GOSAR</name>
<dbReference type="Proteomes" id="UP001358586">
    <property type="component" value="Chromosome 8"/>
</dbReference>
<organism evidence="2 3">
    <name type="scientific">Gossypium arboreum</name>
    <name type="common">Tree cotton</name>
    <name type="synonym">Gossypium nanking</name>
    <dbReference type="NCBI Taxonomy" id="29729"/>
    <lineage>
        <taxon>Eukaryota</taxon>
        <taxon>Viridiplantae</taxon>
        <taxon>Streptophyta</taxon>
        <taxon>Embryophyta</taxon>
        <taxon>Tracheophyta</taxon>
        <taxon>Spermatophyta</taxon>
        <taxon>Magnoliopsida</taxon>
        <taxon>eudicotyledons</taxon>
        <taxon>Gunneridae</taxon>
        <taxon>Pentapetalae</taxon>
        <taxon>rosids</taxon>
        <taxon>malvids</taxon>
        <taxon>Malvales</taxon>
        <taxon>Malvaceae</taxon>
        <taxon>Malvoideae</taxon>
        <taxon>Gossypium</taxon>
    </lineage>
</organism>
<reference evidence="2 3" key="1">
    <citation type="submission" date="2023-03" db="EMBL/GenBank/DDBJ databases">
        <title>WGS of Gossypium arboreum.</title>
        <authorList>
            <person name="Yu D."/>
        </authorList>
    </citation>
    <scope>NUCLEOTIDE SEQUENCE [LARGE SCALE GENOMIC DNA]</scope>
    <source>
        <tissue evidence="2">Leaf</tissue>
    </source>
</reference>
<dbReference type="EMBL" id="JARKNE010000008">
    <property type="protein sequence ID" value="KAK5810841.1"/>
    <property type="molecule type" value="Genomic_DNA"/>
</dbReference>
<comment type="caution">
    <text evidence="2">The sequence shown here is derived from an EMBL/GenBank/DDBJ whole genome shotgun (WGS) entry which is preliminary data.</text>
</comment>
<gene>
    <name evidence="2" type="ORF">PVK06_026158</name>
</gene>
<accession>A0ABR0NWY7</accession>
<evidence type="ECO:0000313" key="2">
    <source>
        <dbReference type="EMBL" id="KAK5810841.1"/>
    </source>
</evidence>